<evidence type="ECO:0000256" key="3">
    <source>
        <dbReference type="ARBA" id="ARBA00022793"/>
    </source>
</evidence>
<feature type="domain" description="Orotidine 5'-phosphate decarboxylase" evidence="11">
    <location>
        <begin position="8"/>
        <end position="224"/>
    </location>
</feature>
<evidence type="ECO:0000313" key="12">
    <source>
        <dbReference type="EMBL" id="PLW76481.1"/>
    </source>
</evidence>
<evidence type="ECO:0000256" key="4">
    <source>
        <dbReference type="ARBA" id="ARBA00022975"/>
    </source>
</evidence>
<evidence type="ECO:0000256" key="9">
    <source>
        <dbReference type="PIRSR" id="PIRSR614732-2"/>
    </source>
</evidence>
<dbReference type="EC" id="4.1.1.23" evidence="7"/>
<dbReference type="Gene3D" id="3.20.20.70">
    <property type="entry name" value="Aldolase class I"/>
    <property type="match status" value="1"/>
</dbReference>
<keyword evidence="4 7" id="KW-0665">Pyrimidine biosynthesis</keyword>
<evidence type="ECO:0000256" key="8">
    <source>
        <dbReference type="PIRSR" id="PIRSR614732-1"/>
    </source>
</evidence>
<comment type="similarity">
    <text evidence="7">Belongs to the OMP decarboxylase family. Type 1 subfamily.</text>
</comment>
<dbReference type="GO" id="GO:0044205">
    <property type="term" value="P:'de novo' UMP biosynthetic process"/>
    <property type="evidence" value="ECO:0007669"/>
    <property type="project" value="UniProtKB-UniRule"/>
</dbReference>
<dbReference type="Proteomes" id="UP000234881">
    <property type="component" value="Unassembled WGS sequence"/>
</dbReference>
<comment type="function">
    <text evidence="1 7">Catalyzes the decarboxylation of orotidine 5'-monophosphate (OMP) to uridine 5'-monophosphate (UMP).</text>
</comment>
<name>A0A2N5XPM3_9HYPH</name>
<dbReference type="InterPro" id="IPR011060">
    <property type="entry name" value="RibuloseP-bd_barrel"/>
</dbReference>
<dbReference type="NCBIfam" id="NF001273">
    <property type="entry name" value="PRK00230.1"/>
    <property type="match status" value="1"/>
</dbReference>
<reference evidence="12 13" key="1">
    <citation type="submission" date="2018-01" db="EMBL/GenBank/DDBJ databases">
        <title>The draft genome sequence of Cohaesibacter sp. H1304.</title>
        <authorList>
            <person name="Wang N.-N."/>
            <person name="Du Z.-J."/>
        </authorList>
    </citation>
    <scope>NUCLEOTIDE SEQUENCE [LARGE SCALE GENOMIC DNA]</scope>
    <source>
        <strain evidence="12 13">H1304</strain>
    </source>
</reference>
<dbReference type="RefSeq" id="WP_101534661.1">
    <property type="nucleotide sequence ID" value="NZ_PKUQ01000031.1"/>
</dbReference>
<feature type="binding site" evidence="7 9">
    <location>
        <position position="14"/>
    </location>
    <ligand>
        <name>substrate</name>
    </ligand>
</feature>
<keyword evidence="13" id="KW-1185">Reference proteome</keyword>
<feature type="binding site" evidence="7">
    <location>
        <begin position="63"/>
        <end position="72"/>
    </location>
    <ligand>
        <name>substrate</name>
    </ligand>
</feature>
<dbReference type="OrthoDB" id="9806203at2"/>
<feature type="active site" description="For OMPdecase activity" evidence="8">
    <location>
        <position position="68"/>
    </location>
</feature>
<dbReference type="CDD" id="cd04725">
    <property type="entry name" value="OMP_decarboxylase_like"/>
    <property type="match status" value="1"/>
</dbReference>
<evidence type="ECO:0000256" key="7">
    <source>
        <dbReference type="HAMAP-Rule" id="MF_01200"/>
    </source>
</evidence>
<comment type="pathway">
    <text evidence="2 7 10">Pyrimidine metabolism; UMP biosynthesis via de novo pathway; UMP from orotate: step 2/2.</text>
</comment>
<dbReference type="SUPFAM" id="SSF51366">
    <property type="entry name" value="Ribulose-phoshate binding barrel"/>
    <property type="match status" value="1"/>
</dbReference>
<dbReference type="HAMAP" id="MF_01200_B">
    <property type="entry name" value="OMPdecase_type1_B"/>
    <property type="match status" value="1"/>
</dbReference>
<feature type="binding site" evidence="7 9">
    <location>
        <position position="36"/>
    </location>
    <ligand>
        <name>substrate</name>
    </ligand>
</feature>
<gene>
    <name evidence="7" type="primary">pyrF</name>
    <name evidence="12" type="ORF">C0081_15085</name>
</gene>
<feature type="active site" description="For OMPdecase activity" evidence="8">
    <location>
        <position position="65"/>
    </location>
</feature>
<evidence type="ECO:0000256" key="10">
    <source>
        <dbReference type="RuleBase" id="RU000512"/>
    </source>
</evidence>
<dbReference type="GO" id="GO:0004590">
    <property type="term" value="F:orotidine-5'-phosphate decarboxylase activity"/>
    <property type="evidence" value="ECO:0007669"/>
    <property type="project" value="UniProtKB-UniRule"/>
</dbReference>
<dbReference type="InterPro" id="IPR014732">
    <property type="entry name" value="OMPdecase"/>
</dbReference>
<dbReference type="SMART" id="SM00934">
    <property type="entry name" value="OMPdecase"/>
    <property type="match status" value="1"/>
</dbReference>
<evidence type="ECO:0000256" key="5">
    <source>
        <dbReference type="ARBA" id="ARBA00023239"/>
    </source>
</evidence>
<dbReference type="Pfam" id="PF00215">
    <property type="entry name" value="OMPdecase"/>
    <property type="match status" value="1"/>
</dbReference>
<organism evidence="12 13">
    <name type="scientific">Cohaesibacter celericrescens</name>
    <dbReference type="NCBI Taxonomy" id="2067669"/>
    <lineage>
        <taxon>Bacteria</taxon>
        <taxon>Pseudomonadati</taxon>
        <taxon>Pseudomonadota</taxon>
        <taxon>Alphaproteobacteria</taxon>
        <taxon>Hyphomicrobiales</taxon>
        <taxon>Cohaesibacteraceae</taxon>
    </lineage>
</organism>
<keyword evidence="5 7" id="KW-0456">Lyase</keyword>
<comment type="caution">
    <text evidence="12">The sequence shown here is derived from an EMBL/GenBank/DDBJ whole genome shotgun (WGS) entry which is preliminary data.</text>
</comment>
<dbReference type="PANTHER" id="PTHR32119">
    <property type="entry name" value="OROTIDINE 5'-PHOSPHATE DECARBOXYLASE"/>
    <property type="match status" value="1"/>
</dbReference>
<dbReference type="PROSITE" id="PS00156">
    <property type="entry name" value="OMPDECASE"/>
    <property type="match status" value="1"/>
</dbReference>
<dbReference type="AlphaFoldDB" id="A0A2N5XPM3"/>
<feature type="binding site" evidence="7 9">
    <location>
        <position position="118"/>
    </location>
    <ligand>
        <name>substrate</name>
    </ligand>
</feature>
<keyword evidence="3 7" id="KW-0210">Decarboxylase</keyword>
<feature type="binding site" evidence="7 9">
    <location>
        <position position="208"/>
    </location>
    <ligand>
        <name>substrate</name>
    </ligand>
</feature>
<comment type="catalytic activity">
    <reaction evidence="6 7 10">
        <text>orotidine 5'-phosphate + H(+) = UMP + CO2</text>
        <dbReference type="Rhea" id="RHEA:11596"/>
        <dbReference type="ChEBI" id="CHEBI:15378"/>
        <dbReference type="ChEBI" id="CHEBI:16526"/>
        <dbReference type="ChEBI" id="CHEBI:57538"/>
        <dbReference type="ChEBI" id="CHEBI:57865"/>
        <dbReference type="EC" id="4.1.1.23"/>
    </reaction>
</comment>
<feature type="active site" description="For OMPdecase activity" evidence="8">
    <location>
        <position position="63"/>
    </location>
</feature>
<evidence type="ECO:0000313" key="13">
    <source>
        <dbReference type="Proteomes" id="UP000234881"/>
    </source>
</evidence>
<dbReference type="InterPro" id="IPR013785">
    <property type="entry name" value="Aldolase_TIM"/>
</dbReference>
<evidence type="ECO:0000259" key="11">
    <source>
        <dbReference type="SMART" id="SM00934"/>
    </source>
</evidence>
<dbReference type="NCBIfam" id="TIGR01740">
    <property type="entry name" value="pyrF"/>
    <property type="match status" value="1"/>
</dbReference>
<dbReference type="GO" id="GO:0006207">
    <property type="term" value="P:'de novo' pyrimidine nucleobase biosynthetic process"/>
    <property type="evidence" value="ECO:0007669"/>
    <property type="project" value="InterPro"/>
</dbReference>
<feature type="binding site" evidence="7 9">
    <location>
        <position position="209"/>
    </location>
    <ligand>
        <name>substrate</name>
    </ligand>
</feature>
<sequence>MSISPRDRLIVPLDVPSVDDARRIIDDLGDSVSFYKIGYQLGYAGGFELAQQLIQDGKDVFMDLKLLDIDNTVEKGVGSIKTMGAKFLTVHAYPKVMRAAVAGRGDSDLQLLGVTVLTSMDDEDLDAAGYRMTAAELVAKRAADARAAGMDGIVCSAQEAQSMRAIVGPDMAIVTPGIRPIGSDAGDQKRIMTPARAIAVGADYLVVGRPILGAPSRSDMAKSIIDDIAVALGKR</sequence>
<dbReference type="InterPro" id="IPR001754">
    <property type="entry name" value="OMPdeCOase_dom"/>
</dbReference>
<comment type="subunit">
    <text evidence="7">Homodimer.</text>
</comment>
<dbReference type="InterPro" id="IPR018089">
    <property type="entry name" value="OMPdecase_AS"/>
</dbReference>
<feature type="binding site" evidence="7 9">
    <location>
        <position position="179"/>
    </location>
    <ligand>
        <name>substrate</name>
    </ligand>
</feature>
<proteinExistence type="inferred from homology"/>
<feature type="binding site" evidence="7 9">
    <location>
        <position position="188"/>
    </location>
    <ligand>
        <name>substrate</name>
    </ligand>
</feature>
<dbReference type="UniPathway" id="UPA00070">
    <property type="reaction ID" value="UER00120"/>
</dbReference>
<accession>A0A2N5XPM3</accession>
<evidence type="ECO:0000256" key="6">
    <source>
        <dbReference type="ARBA" id="ARBA00049157"/>
    </source>
</evidence>
<evidence type="ECO:0000256" key="1">
    <source>
        <dbReference type="ARBA" id="ARBA00002356"/>
    </source>
</evidence>
<feature type="active site" description="Proton donor" evidence="7">
    <location>
        <position position="65"/>
    </location>
</feature>
<dbReference type="GO" id="GO:0005829">
    <property type="term" value="C:cytosol"/>
    <property type="evidence" value="ECO:0007669"/>
    <property type="project" value="TreeGrafter"/>
</dbReference>
<protein>
    <recommendedName>
        <fullName evidence="7">Orotidine 5'-phosphate decarboxylase</fullName>
        <ecNumber evidence="7">4.1.1.23</ecNumber>
    </recommendedName>
    <alternativeName>
        <fullName evidence="7">OMP decarboxylase</fullName>
        <shortName evidence="7">OMPDCase</shortName>
        <shortName evidence="7">OMPdecase</shortName>
    </alternativeName>
</protein>
<dbReference type="EMBL" id="PKUQ01000031">
    <property type="protein sequence ID" value="PLW76481.1"/>
    <property type="molecule type" value="Genomic_DNA"/>
</dbReference>
<dbReference type="PANTHER" id="PTHR32119:SF2">
    <property type="entry name" value="OROTIDINE 5'-PHOSPHATE DECARBOXYLASE"/>
    <property type="match status" value="1"/>
</dbReference>
<dbReference type="InterPro" id="IPR047596">
    <property type="entry name" value="OMPdecase_bac"/>
</dbReference>
<evidence type="ECO:0000256" key="2">
    <source>
        <dbReference type="ARBA" id="ARBA00004861"/>
    </source>
</evidence>